<dbReference type="Gene3D" id="3.90.180.10">
    <property type="entry name" value="Medium-chain alcohol dehydrogenases, catalytic domain"/>
    <property type="match status" value="1"/>
</dbReference>
<dbReference type="InterPro" id="IPR013149">
    <property type="entry name" value="ADH-like_C"/>
</dbReference>
<dbReference type="RefSeq" id="WP_085154302.1">
    <property type="nucleotide sequence ID" value="NZ_AP022612.1"/>
</dbReference>
<reference evidence="8" key="2">
    <citation type="submission" date="2020-02" db="EMBL/GenBank/DDBJ databases">
        <authorList>
            <person name="Matsumoto Y."/>
            <person name="Motooka D."/>
            <person name="Nakamura S."/>
        </authorList>
    </citation>
    <scope>NUCLEOTIDE SEQUENCE</scope>
    <source>
        <strain evidence="8">JCM 13671</strain>
    </source>
</reference>
<proteinExistence type="inferred from homology"/>
<comment type="cofactor">
    <cofactor evidence="1 7">
        <name>Zn(2+)</name>
        <dbReference type="ChEBI" id="CHEBI:29105"/>
    </cofactor>
</comment>
<protein>
    <submittedName>
        <fullName evidence="8">Alcohol dehydrogenase</fullName>
    </submittedName>
</protein>
<evidence type="ECO:0000256" key="2">
    <source>
        <dbReference type="ARBA" id="ARBA00008072"/>
    </source>
</evidence>
<evidence type="ECO:0000256" key="1">
    <source>
        <dbReference type="ARBA" id="ARBA00001947"/>
    </source>
</evidence>
<sequence length="370" mass="38297">MQMKAALFRDPSQPLTIEDVDIAAPGEQEVRVKISAAGVCHSDFRVLAGEWSATPPVVLGHEGAGVIESIGSGVTNLAPGDHVALSWTPSCGTCRYCVSGRPQLCQVAVSTAYRNVLPDGGTRIRSAAGEDVYSYLSVGSFAEYAVVPAYGAIKITGDVDPGIAALVGCAVTTGVGAAINTHPAKPSDSVLVIGAGGVGLSVVMGARLQSPGNLIVVDLAEDKLTLAEELGATHTVNAREHDVLEAVLGITNGRGVDVAYEATGRAQAVEQAYECLTPGGTAVVVGQVASGERISIDPMRMSGRELTLTGSNYGSARPSIDFQRILDMYARQLLPLDRLIGDRVALTDVNEAFARMGAGTTSGRIVVDIP</sequence>
<dbReference type="InterPro" id="IPR002328">
    <property type="entry name" value="ADH_Zn_CS"/>
</dbReference>
<keyword evidence="4 7" id="KW-0862">Zinc</keyword>
<keyword evidence="6" id="KW-0520">NAD</keyword>
<dbReference type="CDD" id="cd08279">
    <property type="entry name" value="Zn_ADH_class_III"/>
    <property type="match status" value="1"/>
</dbReference>
<comment type="similarity">
    <text evidence="2 7">Belongs to the zinc-containing alcohol dehydrogenase family.</text>
</comment>
<dbReference type="EMBL" id="AP022612">
    <property type="protein sequence ID" value="BBZ36763.1"/>
    <property type="molecule type" value="Genomic_DNA"/>
</dbReference>
<dbReference type="Proteomes" id="UP000466931">
    <property type="component" value="Chromosome"/>
</dbReference>
<dbReference type="AlphaFoldDB" id="A0A7I7Y6P2"/>
<dbReference type="GO" id="GO:0005829">
    <property type="term" value="C:cytosol"/>
    <property type="evidence" value="ECO:0007669"/>
    <property type="project" value="TreeGrafter"/>
</dbReference>
<dbReference type="Pfam" id="PF00107">
    <property type="entry name" value="ADH_zinc_N"/>
    <property type="match status" value="1"/>
</dbReference>
<evidence type="ECO:0000256" key="6">
    <source>
        <dbReference type="ARBA" id="ARBA00023027"/>
    </source>
</evidence>
<dbReference type="PROSITE" id="PS00059">
    <property type="entry name" value="ADH_ZINC"/>
    <property type="match status" value="1"/>
</dbReference>
<dbReference type="PANTHER" id="PTHR43880">
    <property type="entry name" value="ALCOHOL DEHYDROGENASE"/>
    <property type="match status" value="1"/>
</dbReference>
<keyword evidence="5" id="KW-0560">Oxidoreductase</keyword>
<dbReference type="InterPro" id="IPR013154">
    <property type="entry name" value="ADH-like_N"/>
</dbReference>
<keyword evidence="9" id="KW-1185">Reference proteome</keyword>
<dbReference type="InterPro" id="IPR036291">
    <property type="entry name" value="NAD(P)-bd_dom_sf"/>
</dbReference>
<evidence type="ECO:0000313" key="8">
    <source>
        <dbReference type="EMBL" id="BBZ36763.1"/>
    </source>
</evidence>
<reference evidence="8" key="1">
    <citation type="journal article" date="2019" name="Emerg. Microbes Infect.">
        <title>Comprehensive subspecies identification of 175 nontuberculous mycobacteria species based on 7547 genomic profiles.</title>
        <authorList>
            <person name="Matsumoto Y."/>
            <person name="Kinjo T."/>
            <person name="Motooka D."/>
            <person name="Nabeya D."/>
            <person name="Jung N."/>
            <person name="Uechi K."/>
            <person name="Horii T."/>
            <person name="Iida T."/>
            <person name="Fujita J."/>
            <person name="Nakamura S."/>
        </authorList>
    </citation>
    <scope>NUCLEOTIDE SEQUENCE [LARGE SCALE GENOMIC DNA]</scope>
    <source>
        <strain evidence="8">JCM 13671</strain>
    </source>
</reference>
<dbReference type="Gene3D" id="3.40.50.720">
    <property type="entry name" value="NAD(P)-binding Rossmann-like Domain"/>
    <property type="match status" value="1"/>
</dbReference>
<dbReference type="GO" id="GO:0046294">
    <property type="term" value="P:formaldehyde catabolic process"/>
    <property type="evidence" value="ECO:0007669"/>
    <property type="project" value="TreeGrafter"/>
</dbReference>
<evidence type="ECO:0000256" key="7">
    <source>
        <dbReference type="RuleBase" id="RU361277"/>
    </source>
</evidence>
<gene>
    <name evidence="8" type="ORF">MCNF_53680</name>
</gene>
<name>A0A7I7Y6P2_9MYCO</name>
<evidence type="ECO:0000256" key="3">
    <source>
        <dbReference type="ARBA" id="ARBA00022723"/>
    </source>
</evidence>
<evidence type="ECO:0000256" key="4">
    <source>
        <dbReference type="ARBA" id="ARBA00022833"/>
    </source>
</evidence>
<dbReference type="InterPro" id="IPR011032">
    <property type="entry name" value="GroES-like_sf"/>
</dbReference>
<dbReference type="GO" id="GO:0008270">
    <property type="term" value="F:zinc ion binding"/>
    <property type="evidence" value="ECO:0007669"/>
    <property type="project" value="InterPro"/>
</dbReference>
<dbReference type="OrthoDB" id="334894at2"/>
<dbReference type="GO" id="GO:0051903">
    <property type="term" value="F:S-(hydroxymethyl)glutathione dehydrogenase [NAD(P)+] activity"/>
    <property type="evidence" value="ECO:0007669"/>
    <property type="project" value="TreeGrafter"/>
</dbReference>
<dbReference type="SUPFAM" id="SSF51735">
    <property type="entry name" value="NAD(P)-binding Rossmann-fold domains"/>
    <property type="match status" value="1"/>
</dbReference>
<dbReference type="SMART" id="SM00829">
    <property type="entry name" value="PKS_ER"/>
    <property type="match status" value="1"/>
</dbReference>
<keyword evidence="3 7" id="KW-0479">Metal-binding</keyword>
<evidence type="ECO:0000313" key="9">
    <source>
        <dbReference type="Proteomes" id="UP000466931"/>
    </source>
</evidence>
<accession>A0A7I7Y6P2</accession>
<dbReference type="InterPro" id="IPR020843">
    <property type="entry name" value="ER"/>
</dbReference>
<dbReference type="FunFam" id="3.40.50.720:FF:000003">
    <property type="entry name" value="S-(hydroxymethyl)glutathione dehydrogenase"/>
    <property type="match status" value="1"/>
</dbReference>
<dbReference type="PANTHER" id="PTHR43880:SF12">
    <property type="entry name" value="ALCOHOL DEHYDROGENASE CLASS-3"/>
    <property type="match status" value="1"/>
</dbReference>
<organism evidence="8 9">
    <name type="scientific">Mycolicibacterium confluentis</name>
    <dbReference type="NCBI Taxonomy" id="28047"/>
    <lineage>
        <taxon>Bacteria</taxon>
        <taxon>Bacillati</taxon>
        <taxon>Actinomycetota</taxon>
        <taxon>Actinomycetes</taxon>
        <taxon>Mycobacteriales</taxon>
        <taxon>Mycobacteriaceae</taxon>
        <taxon>Mycolicibacterium</taxon>
    </lineage>
</organism>
<dbReference type="Pfam" id="PF08240">
    <property type="entry name" value="ADH_N"/>
    <property type="match status" value="1"/>
</dbReference>
<dbReference type="SUPFAM" id="SSF50129">
    <property type="entry name" value="GroES-like"/>
    <property type="match status" value="1"/>
</dbReference>
<evidence type="ECO:0000256" key="5">
    <source>
        <dbReference type="ARBA" id="ARBA00023002"/>
    </source>
</evidence>